<dbReference type="GO" id="GO:0016614">
    <property type="term" value="F:oxidoreductase activity, acting on CH-OH group of donors"/>
    <property type="evidence" value="ECO:0007669"/>
    <property type="project" value="InterPro"/>
</dbReference>
<name>A0A1N7JWF0_9RHOB</name>
<keyword evidence="9" id="KW-1185">Reference proteome</keyword>
<dbReference type="EMBL" id="FTOQ01000001">
    <property type="protein sequence ID" value="SIS53601.1"/>
    <property type="molecule type" value="Genomic_DNA"/>
</dbReference>
<comment type="similarity">
    <text evidence="2">Belongs to the GMC oxidoreductase family.</text>
</comment>
<dbReference type="SUPFAM" id="SSF51905">
    <property type="entry name" value="FAD/NAD(P)-binding domain"/>
    <property type="match status" value="1"/>
</dbReference>
<dbReference type="GO" id="GO:0050660">
    <property type="term" value="F:flavin adenine dinucleotide binding"/>
    <property type="evidence" value="ECO:0007669"/>
    <property type="project" value="InterPro"/>
</dbReference>
<feature type="domain" description="Glucose-methanol-choline oxidoreductase C-terminal" evidence="7">
    <location>
        <begin position="452"/>
        <end position="507"/>
    </location>
</feature>
<evidence type="ECO:0000259" key="7">
    <source>
        <dbReference type="Pfam" id="PF05199"/>
    </source>
</evidence>
<evidence type="ECO:0000313" key="8">
    <source>
        <dbReference type="EMBL" id="SIS53601.1"/>
    </source>
</evidence>
<proteinExistence type="inferred from homology"/>
<accession>A0A1N7JWF0</accession>
<dbReference type="Proteomes" id="UP000186684">
    <property type="component" value="Unassembled WGS sequence"/>
</dbReference>
<dbReference type="PANTHER" id="PTHR42784">
    <property type="entry name" value="PYRANOSE 2-OXIDASE"/>
    <property type="match status" value="1"/>
</dbReference>
<evidence type="ECO:0000313" key="9">
    <source>
        <dbReference type="Proteomes" id="UP000186684"/>
    </source>
</evidence>
<dbReference type="InterPro" id="IPR051473">
    <property type="entry name" value="P2Ox-like"/>
</dbReference>
<keyword evidence="3" id="KW-0285">Flavoprotein</keyword>
<comment type="cofactor">
    <cofactor evidence="1">
        <name>FAD</name>
        <dbReference type="ChEBI" id="CHEBI:57692"/>
    </cofactor>
</comment>
<dbReference type="Pfam" id="PF00732">
    <property type="entry name" value="GMC_oxred_N"/>
    <property type="match status" value="1"/>
</dbReference>
<dbReference type="Pfam" id="PF05199">
    <property type="entry name" value="GMC_oxred_C"/>
    <property type="match status" value="1"/>
</dbReference>
<dbReference type="InterPro" id="IPR007867">
    <property type="entry name" value="GMC_OxRtase_C"/>
</dbReference>
<evidence type="ECO:0000256" key="2">
    <source>
        <dbReference type="ARBA" id="ARBA00010790"/>
    </source>
</evidence>
<evidence type="ECO:0000256" key="1">
    <source>
        <dbReference type="ARBA" id="ARBA00001974"/>
    </source>
</evidence>
<dbReference type="Gene3D" id="3.50.50.60">
    <property type="entry name" value="FAD/NAD(P)-binding domain"/>
    <property type="match status" value="2"/>
</dbReference>
<reference evidence="9" key="1">
    <citation type="submission" date="2017-01" db="EMBL/GenBank/DDBJ databases">
        <authorList>
            <person name="Varghese N."/>
            <person name="Submissions S."/>
        </authorList>
    </citation>
    <scope>NUCLEOTIDE SEQUENCE [LARGE SCALE GENOMIC DNA]</scope>
    <source>
        <strain evidence="9">DSM 29430</strain>
    </source>
</reference>
<organism evidence="8 9">
    <name type="scientific">Roseivivax lentus</name>
    <dbReference type="NCBI Taxonomy" id="633194"/>
    <lineage>
        <taxon>Bacteria</taxon>
        <taxon>Pseudomonadati</taxon>
        <taxon>Pseudomonadota</taxon>
        <taxon>Alphaproteobacteria</taxon>
        <taxon>Rhodobacterales</taxon>
        <taxon>Roseobacteraceae</taxon>
        <taxon>Roseivivax</taxon>
    </lineage>
</organism>
<evidence type="ECO:0000259" key="6">
    <source>
        <dbReference type="Pfam" id="PF00732"/>
    </source>
</evidence>
<keyword evidence="4" id="KW-0274">FAD</keyword>
<dbReference type="InterPro" id="IPR036188">
    <property type="entry name" value="FAD/NAD-bd_sf"/>
</dbReference>
<dbReference type="PANTHER" id="PTHR42784:SF1">
    <property type="entry name" value="PYRANOSE 2-OXIDASE"/>
    <property type="match status" value="1"/>
</dbReference>
<dbReference type="STRING" id="633194.SAMN05421759_101274"/>
<dbReference type="AlphaFoldDB" id="A0A1N7JWF0"/>
<dbReference type="RefSeq" id="WP_076444234.1">
    <property type="nucleotide sequence ID" value="NZ_FTOQ01000001.1"/>
</dbReference>
<evidence type="ECO:0000256" key="3">
    <source>
        <dbReference type="ARBA" id="ARBA00022630"/>
    </source>
</evidence>
<gene>
    <name evidence="8" type="ORF">SAMN05421759_101274</name>
</gene>
<sequence length="519" mass="56202">MSHPAFREDWDVVIVGTGIGGGTAGRALAEGGLRVLFLEQGAAGFRREETHLDMTTPHRAARLARGAYPDPMRLTLDGRREQRFPYAGAGIGGSSLYYAAALERPAPHDLDDSAARPHPTGGWPVPYAEFEPYFARAATLYRLSGTADPLSETAPLPLRSPPEMSRGEASLLADLERAGLHPYRLNTAIEGGPDCRFCIGHKCPRPCKMDGRSAGVEPALATGRAVCITGAEVTRLDTDGARITGLTLRHAGATHRLTPRRVILAGGAFGSPRLLLASRAEAAPEGIGNAEGQVGRHLMFHLNELVALWPRAQRDGDGPARSLAFRDLYHDPADRFGLVQSMGLRAGFGQIAQFLDQALTRQGLGRLRRLTRPVAALGTKALGRGYIFVGLLEDPGLPENRVRFDPEDPGALVVDYTIPEALHARRRAFRRALRRRLKGTRHLLLTHWPELNFGHACGTMRFGTDPRSSALTPECRVHGIANLWVADASFMPSAMGVNPSLTIAANALRVAEHVMEDRG</sequence>
<evidence type="ECO:0000256" key="4">
    <source>
        <dbReference type="ARBA" id="ARBA00022827"/>
    </source>
</evidence>
<evidence type="ECO:0000256" key="5">
    <source>
        <dbReference type="ARBA" id="ARBA00023002"/>
    </source>
</evidence>
<protein>
    <submittedName>
        <fullName evidence="8">Choline dehydrogenase</fullName>
    </submittedName>
</protein>
<dbReference type="OrthoDB" id="9798604at2"/>
<dbReference type="InterPro" id="IPR000172">
    <property type="entry name" value="GMC_OxRdtase_N"/>
</dbReference>
<keyword evidence="5" id="KW-0560">Oxidoreductase</keyword>
<feature type="domain" description="Glucose-methanol-choline oxidoreductase N-terminal" evidence="6">
    <location>
        <begin position="37"/>
        <end position="302"/>
    </location>
</feature>